<proteinExistence type="predicted"/>
<dbReference type="SMART" id="SM00382">
    <property type="entry name" value="AAA"/>
    <property type="match status" value="1"/>
</dbReference>
<dbReference type="PANTHER" id="PTHR18934:SF99">
    <property type="entry name" value="ATP-DEPENDENT RNA HELICASE DHX37-RELATED"/>
    <property type="match status" value="1"/>
</dbReference>
<evidence type="ECO:0000259" key="7">
    <source>
        <dbReference type="PROSITE" id="PS51194"/>
    </source>
</evidence>
<dbReference type="InterPro" id="IPR007502">
    <property type="entry name" value="Helicase-assoc_dom"/>
</dbReference>
<gene>
    <name evidence="8" type="primary">hrpA</name>
    <name evidence="8" type="ORF">HKD39_18200</name>
</gene>
<dbReference type="Pfam" id="PF21010">
    <property type="entry name" value="HA2_C"/>
    <property type="match status" value="1"/>
</dbReference>
<evidence type="ECO:0000259" key="6">
    <source>
        <dbReference type="PROSITE" id="PS51192"/>
    </source>
</evidence>
<reference evidence="8 9" key="1">
    <citation type="submission" date="2020-05" db="EMBL/GenBank/DDBJ databases">
        <title>Nakamurella sp. DB0629 isolated from air conditioner.</title>
        <authorList>
            <person name="Kim D.H."/>
            <person name="Kim D.-U."/>
        </authorList>
    </citation>
    <scope>NUCLEOTIDE SEQUENCE [LARGE SCALE GENOMIC DNA]</scope>
    <source>
        <strain evidence="8 9">DB0629</strain>
    </source>
</reference>
<dbReference type="PROSITE" id="PS51192">
    <property type="entry name" value="HELICASE_ATP_BIND_1"/>
    <property type="match status" value="1"/>
</dbReference>
<name>A0A849ADE6_9ACTN</name>
<dbReference type="InterPro" id="IPR003593">
    <property type="entry name" value="AAA+_ATPase"/>
</dbReference>
<dbReference type="SMART" id="SM00490">
    <property type="entry name" value="HELICc"/>
    <property type="match status" value="1"/>
</dbReference>
<keyword evidence="1" id="KW-0547">Nucleotide-binding</keyword>
<dbReference type="GO" id="GO:0005524">
    <property type="term" value="F:ATP binding"/>
    <property type="evidence" value="ECO:0007669"/>
    <property type="project" value="UniProtKB-KW"/>
</dbReference>
<keyword evidence="2 8" id="KW-0378">Hydrolase</keyword>
<evidence type="ECO:0000313" key="9">
    <source>
        <dbReference type="Proteomes" id="UP000562984"/>
    </source>
</evidence>
<dbReference type="InterPro" id="IPR001650">
    <property type="entry name" value="Helicase_C-like"/>
</dbReference>
<feature type="domain" description="Helicase ATP-binding" evidence="6">
    <location>
        <begin position="112"/>
        <end position="275"/>
    </location>
</feature>
<dbReference type="Pfam" id="PF07717">
    <property type="entry name" value="OB_NTP_bind"/>
    <property type="match status" value="1"/>
</dbReference>
<dbReference type="FunFam" id="1.20.120.1080:FF:000005">
    <property type="entry name" value="ATP-dependent helicase HrpA"/>
    <property type="match status" value="1"/>
</dbReference>
<dbReference type="Gene3D" id="3.40.50.300">
    <property type="entry name" value="P-loop containing nucleotide triphosphate hydrolases"/>
    <property type="match status" value="2"/>
</dbReference>
<dbReference type="PANTHER" id="PTHR18934">
    <property type="entry name" value="ATP-DEPENDENT RNA HELICASE"/>
    <property type="match status" value="1"/>
</dbReference>
<dbReference type="GO" id="GO:0003723">
    <property type="term" value="F:RNA binding"/>
    <property type="evidence" value="ECO:0007669"/>
    <property type="project" value="TreeGrafter"/>
</dbReference>
<dbReference type="InterPro" id="IPR010222">
    <property type="entry name" value="RNA_helicase_HrpA"/>
</dbReference>
<evidence type="ECO:0000256" key="4">
    <source>
        <dbReference type="ARBA" id="ARBA00022840"/>
    </source>
</evidence>
<sequence>MPEQPATASPGRKRRHRGGAGRGARPRRPRPDSPAIAQLRNRLPQVGLVDANRLGRALDRLAGSEAPEPKQLAKLTADIERAEQALQRRRADVPVITFPPELPVAERADELAEVIAAHQVVVVAGETGSGKSTQLPKICLQLGRGVRGMIGHTQPRRIAARALAERIADETGTELGAQVGYAVRFGDHTSPRTLVKLMTDGILLAEIAKDRLLSRYDTIIIDEAHERSLNIDFLLGYLQQLLPRRPDLKVIITSATIDPQRFAAAFATADRPVPVVEVSGRMYPVEIRYRPYGADASDDSDDSDDSGDADSGRAAPDPAQAAERLSRGEQLDQSEAIVQAVDELIAEDPHGGGDILVFLSGEREITDTADVLRAHLDNRPARGGPPIEVLPLYGRLSAAEQHRVFAAHSNRRIVLATNVAETSITVPGVRYVIDPGTARISRYSTRTKVQRLPIEKISQASAGQRAGRCGRVADGICIRLYSEQDFDDRPRYTDPEIARTSLASVILQMAALDLGDIASFPFVDPPDSRNVADGVRTLVELGALSTERADRPARLTATGRTLAALPLDPQLARMIVEADARGCLAEVLVIVAALSIQDVREYPLEERDKATAAHSRFVDPHSDFLALLNLWHYLRRQAKALSGNAFRRMCRAEYLHYLRIREWQDLHAQLRQLARGLGMDTTASAAAGEQERAAGKRSAAGTGAGQQGKSSEAVAVNADAVHTALLAGLLSHVGSKLEPGREYQGTRGTRFVLWPGSALAKRPPAFVMAAELVETSRLWGRMAARIDPVWAEQVGAHLVQRNYSEPRWDAKRGSVVATEKVTLLGVVLIPGRRVQFDRIDRAAAREIFIRSALVEGELPDSDGFGSRQPWYAANQATLQRVMQREDRLRRRDLLVDDEALFELYERRLPADVTSVRHLETWWRKTSRRQGDLLTFTEDEVLAAGADVRGDYAQAYPDQLTSGGIDLDLDYVFDPASADDGVTVTIPLAVLARVRPADFSAHVPGARHELAVALLRTMPKSLRRNFVPAPDFAAAALARLDGAQSGTYAASTQPSTQPSTLTTKPEDSFVEQFAAALTAVSGIAVHTTDFDTDKLPEHLRMRFRVVDADGAEVATGKNLAVLQEQLRVSTRDAVADAVSDAGARVEISGLTTFPADGVAKELVREVAGRQVLGYPALVDEGATVGVRVFTEPADQRRAMRSGLLRLLQLAAPSELSAVRKSMTPPQLLTLATAPQGSPAAYTDDAVVAAIDALLDWAGGIVWNHNDFERVRDKLLPQLGKATVDVARAGEGVLAARNAAAAAVDRAAARLTGIAAAAVIDMRQQLTELVPQHFLTQTKARHLPDAQRYLQALATRADRAIGNPERDRALLSPILELTERYQQRLDRLRPERRTDDDVRAVARMLQEWRIAEFAQPMRTAMPVSAKRIQAAISALPD</sequence>
<evidence type="ECO:0000256" key="5">
    <source>
        <dbReference type="SAM" id="MobiDB-lite"/>
    </source>
</evidence>
<evidence type="ECO:0000313" key="8">
    <source>
        <dbReference type="EMBL" id="NNG37596.1"/>
    </source>
</evidence>
<dbReference type="InterPro" id="IPR011709">
    <property type="entry name" value="DEAD-box_helicase_OB_fold"/>
</dbReference>
<dbReference type="InterPro" id="IPR027417">
    <property type="entry name" value="P-loop_NTPase"/>
</dbReference>
<dbReference type="Pfam" id="PF00271">
    <property type="entry name" value="Helicase_C"/>
    <property type="match status" value="1"/>
</dbReference>
<dbReference type="NCBIfam" id="TIGR01967">
    <property type="entry name" value="DEAH_box_HrpA"/>
    <property type="match status" value="1"/>
</dbReference>
<feature type="compositionally biased region" description="Basic residues" evidence="5">
    <location>
        <begin position="11"/>
        <end position="28"/>
    </location>
</feature>
<dbReference type="Gene3D" id="1.20.120.1080">
    <property type="match status" value="1"/>
</dbReference>
<dbReference type="InterPro" id="IPR024590">
    <property type="entry name" value="HrpA_C"/>
</dbReference>
<dbReference type="SMART" id="SM00847">
    <property type="entry name" value="HA2"/>
    <property type="match status" value="1"/>
</dbReference>
<feature type="domain" description="Helicase C-terminal" evidence="7">
    <location>
        <begin position="336"/>
        <end position="513"/>
    </location>
</feature>
<keyword evidence="3 8" id="KW-0347">Helicase</keyword>
<dbReference type="Proteomes" id="UP000562984">
    <property type="component" value="Unassembled WGS sequence"/>
</dbReference>
<dbReference type="Pfam" id="PF11898">
    <property type="entry name" value="DUF3418"/>
    <property type="match status" value="1"/>
</dbReference>
<dbReference type="InterPro" id="IPR014001">
    <property type="entry name" value="Helicase_ATP-bd"/>
</dbReference>
<organism evidence="8 9">
    <name type="scientific">Nakamurella aerolata</name>
    <dbReference type="NCBI Taxonomy" id="1656892"/>
    <lineage>
        <taxon>Bacteria</taxon>
        <taxon>Bacillati</taxon>
        <taxon>Actinomycetota</taxon>
        <taxon>Actinomycetes</taxon>
        <taxon>Nakamurellales</taxon>
        <taxon>Nakamurellaceae</taxon>
        <taxon>Nakamurella</taxon>
    </lineage>
</organism>
<dbReference type="PROSITE" id="PS51194">
    <property type="entry name" value="HELICASE_CTER"/>
    <property type="match status" value="1"/>
</dbReference>
<dbReference type="CDD" id="cd18791">
    <property type="entry name" value="SF2_C_RHA"/>
    <property type="match status" value="1"/>
</dbReference>
<comment type="caution">
    <text evidence="8">The sequence shown here is derived from an EMBL/GenBank/DDBJ whole genome shotgun (WGS) entry which is preliminary data.</text>
</comment>
<keyword evidence="9" id="KW-1185">Reference proteome</keyword>
<protein>
    <submittedName>
        <fullName evidence="8">ATP-dependent RNA helicase HrpA</fullName>
        <ecNumber evidence="8">3.6.4.13</ecNumber>
    </submittedName>
</protein>
<evidence type="ECO:0000256" key="2">
    <source>
        <dbReference type="ARBA" id="ARBA00022801"/>
    </source>
</evidence>
<dbReference type="SMART" id="SM00487">
    <property type="entry name" value="DEXDc"/>
    <property type="match status" value="1"/>
</dbReference>
<keyword evidence="4" id="KW-0067">ATP-binding</keyword>
<dbReference type="SUPFAM" id="SSF52540">
    <property type="entry name" value="P-loop containing nucleoside triphosphate hydrolases"/>
    <property type="match status" value="1"/>
</dbReference>
<accession>A0A849ADE6</accession>
<feature type="region of interest" description="Disordered" evidence="5">
    <location>
        <begin position="684"/>
        <end position="709"/>
    </location>
</feature>
<feature type="compositionally biased region" description="Acidic residues" evidence="5">
    <location>
        <begin position="296"/>
        <end position="308"/>
    </location>
</feature>
<evidence type="ECO:0000256" key="1">
    <source>
        <dbReference type="ARBA" id="ARBA00022741"/>
    </source>
</evidence>
<feature type="region of interest" description="Disordered" evidence="5">
    <location>
        <begin position="1"/>
        <end position="39"/>
    </location>
</feature>
<dbReference type="GO" id="GO:0016787">
    <property type="term" value="F:hydrolase activity"/>
    <property type="evidence" value="ECO:0007669"/>
    <property type="project" value="UniProtKB-KW"/>
</dbReference>
<feature type="region of interest" description="Disordered" evidence="5">
    <location>
        <begin position="291"/>
        <end position="330"/>
    </location>
</feature>
<dbReference type="EMBL" id="JABEND010000016">
    <property type="protein sequence ID" value="NNG37596.1"/>
    <property type="molecule type" value="Genomic_DNA"/>
</dbReference>
<dbReference type="GO" id="GO:0003724">
    <property type="term" value="F:RNA helicase activity"/>
    <property type="evidence" value="ECO:0007669"/>
    <property type="project" value="UniProtKB-EC"/>
</dbReference>
<dbReference type="EC" id="3.6.4.13" evidence="8"/>
<evidence type="ECO:0000256" key="3">
    <source>
        <dbReference type="ARBA" id="ARBA00022806"/>
    </source>
</evidence>